<keyword evidence="1" id="KW-0732">Signal</keyword>
<evidence type="ECO:0008006" key="4">
    <source>
        <dbReference type="Google" id="ProtNLM"/>
    </source>
</evidence>
<sequence>MRRLISLPLAVLTLIAPITIKAQATAPTPAKPYLVEWVYRVQYGHQDEWWSLFRKYQIAALDREQQLGYITSYTVYGPGLHTSEDSRWDYRIVITYKDQPSSTHEGEVLHQLFSDQSTLHKEENRRWELTSNHYDLPIQIVDPHAE</sequence>
<dbReference type="AlphaFoldDB" id="A0A7Y9NJS6"/>
<accession>A0A7Y9NJS6</accession>
<feature type="chain" id="PRO_5030864674" description="NIPSNAP protein" evidence="1">
    <location>
        <begin position="25"/>
        <end position="146"/>
    </location>
</feature>
<comment type="caution">
    <text evidence="2">The sequence shown here is derived from an EMBL/GenBank/DDBJ whole genome shotgun (WGS) entry which is preliminary data.</text>
</comment>
<evidence type="ECO:0000313" key="3">
    <source>
        <dbReference type="Proteomes" id="UP000534186"/>
    </source>
</evidence>
<dbReference type="EMBL" id="JACCCV010000001">
    <property type="protein sequence ID" value="NYF50661.1"/>
    <property type="molecule type" value="Genomic_DNA"/>
</dbReference>
<evidence type="ECO:0000313" key="2">
    <source>
        <dbReference type="EMBL" id="NYF50661.1"/>
    </source>
</evidence>
<evidence type="ECO:0000256" key="1">
    <source>
        <dbReference type="SAM" id="SignalP"/>
    </source>
</evidence>
<feature type="signal peptide" evidence="1">
    <location>
        <begin position="1"/>
        <end position="24"/>
    </location>
</feature>
<reference evidence="2 3" key="1">
    <citation type="submission" date="2020-07" db="EMBL/GenBank/DDBJ databases">
        <title>Genomic Encyclopedia of Type Strains, Phase IV (KMG-V): Genome sequencing to study the core and pangenomes of soil and plant-associated prokaryotes.</title>
        <authorList>
            <person name="Whitman W."/>
        </authorList>
    </citation>
    <scope>NUCLEOTIDE SEQUENCE [LARGE SCALE GENOMIC DNA]</scope>
    <source>
        <strain evidence="2 3">M8UP30</strain>
    </source>
</reference>
<organism evidence="2 3">
    <name type="scientific">Tunturiibacter lichenicola</name>
    <dbReference type="NCBI Taxonomy" id="2051959"/>
    <lineage>
        <taxon>Bacteria</taxon>
        <taxon>Pseudomonadati</taxon>
        <taxon>Acidobacteriota</taxon>
        <taxon>Terriglobia</taxon>
        <taxon>Terriglobales</taxon>
        <taxon>Acidobacteriaceae</taxon>
        <taxon>Tunturiibacter</taxon>
    </lineage>
</organism>
<proteinExistence type="predicted"/>
<dbReference type="Proteomes" id="UP000534186">
    <property type="component" value="Unassembled WGS sequence"/>
</dbReference>
<gene>
    <name evidence="2" type="ORF">HDF12_001026</name>
</gene>
<name>A0A7Y9NJS6_9BACT</name>
<protein>
    <recommendedName>
        <fullName evidence="4">NIPSNAP protein</fullName>
    </recommendedName>
</protein>